<dbReference type="PANTHER" id="PTHR36435">
    <property type="entry name" value="SLR1288 PROTEIN"/>
    <property type="match status" value="1"/>
</dbReference>
<evidence type="ECO:0000259" key="1">
    <source>
        <dbReference type="Pfam" id="PF02517"/>
    </source>
</evidence>
<dbReference type="GO" id="GO:0080120">
    <property type="term" value="P:CAAX-box protein maturation"/>
    <property type="evidence" value="ECO:0007669"/>
    <property type="project" value="UniProtKB-ARBA"/>
</dbReference>
<feature type="domain" description="CAAX prenyl protease 2/Lysostaphin resistance protein A-like" evidence="1">
    <location>
        <begin position="108"/>
        <end position="191"/>
    </location>
</feature>
<dbReference type="Proteomes" id="UP000061660">
    <property type="component" value="Chromosome"/>
</dbReference>
<accession>A0A0U2W8D7</accession>
<evidence type="ECO:0000313" key="3">
    <source>
        <dbReference type="Proteomes" id="UP000061660"/>
    </source>
</evidence>
<evidence type="ECO:0000313" key="2">
    <source>
        <dbReference type="EMBL" id="ALS22718.1"/>
    </source>
</evidence>
<proteinExistence type="predicted"/>
<gene>
    <name evidence="2" type="ORF">IJ22_23450</name>
</gene>
<name>A0A0U2W8D7_9BACL</name>
<dbReference type="AlphaFoldDB" id="A0A0U2W8D7"/>
<organism evidence="2 3">
    <name type="scientific">Paenibacillus naphthalenovorans</name>
    <dbReference type="NCBI Taxonomy" id="162209"/>
    <lineage>
        <taxon>Bacteria</taxon>
        <taxon>Bacillati</taxon>
        <taxon>Bacillota</taxon>
        <taxon>Bacilli</taxon>
        <taxon>Bacillales</taxon>
        <taxon>Paenibacillaceae</taxon>
        <taxon>Paenibacillus</taxon>
    </lineage>
</organism>
<dbReference type="EMBL" id="CP013652">
    <property type="protein sequence ID" value="ALS22718.1"/>
    <property type="molecule type" value="Genomic_DNA"/>
</dbReference>
<keyword evidence="3" id="KW-1185">Reference proteome</keyword>
<reference evidence="2 3" key="2">
    <citation type="journal article" date="2016" name="Genome Announc.">
        <title>Complete Genome Sequences of Two Interactive Moderate Thermophiles, Paenibacillus napthalenovorans 32O-Y and Paenibacillus sp. 32O-W.</title>
        <authorList>
            <person name="Butler R.R.III."/>
            <person name="Wang J."/>
            <person name="Stark B.C."/>
            <person name="Pombert J.F."/>
        </authorList>
    </citation>
    <scope>NUCLEOTIDE SEQUENCE [LARGE SCALE GENOMIC DNA]</scope>
    <source>
        <strain evidence="2 3">32O-Y</strain>
    </source>
</reference>
<dbReference type="PATRIC" id="fig|162209.4.peg.2494"/>
<protein>
    <submittedName>
        <fullName evidence="2">Abortive infection protein</fullName>
    </submittedName>
</protein>
<dbReference type="PANTHER" id="PTHR36435:SF1">
    <property type="entry name" value="CAAX AMINO TERMINAL PROTEASE FAMILY PROTEIN"/>
    <property type="match status" value="1"/>
</dbReference>
<dbReference type="KEGG" id="pnp:IJ22_23450"/>
<dbReference type="GO" id="GO:0004175">
    <property type="term" value="F:endopeptidase activity"/>
    <property type="evidence" value="ECO:0007669"/>
    <property type="project" value="UniProtKB-ARBA"/>
</dbReference>
<sequence length="204" mass="23168">MSKKGIMMKKFIKHFKFQKVNLDEVDDRFLLINLYVTQLVVLIAAVVILLFQKPQFSAIFSIAAGTRILIWSIGFAAAVVIVDLLISSKVPPEVTDDGGINEKIFKNRPLWHIALLSLVVAFCEELLFRGAIQASWGPYWTSILFAAIHIRYLQHWLMTGLVFGISYGLGWIYIQTGSLWTPIAAHFLIDFTMGCILRFRSEET</sequence>
<dbReference type="InterPro" id="IPR003675">
    <property type="entry name" value="Rce1/LyrA-like_dom"/>
</dbReference>
<dbReference type="InterPro" id="IPR052710">
    <property type="entry name" value="CAAX_protease"/>
</dbReference>
<reference evidence="3" key="1">
    <citation type="submission" date="2015-12" db="EMBL/GenBank/DDBJ databases">
        <title>Complete genome sequences of two moderately thermophilic Paenibacillus species.</title>
        <authorList>
            <person name="Butler R.III."/>
            <person name="Wang J."/>
            <person name="Stark B.C."/>
            <person name="Pombert J.-F."/>
        </authorList>
    </citation>
    <scope>NUCLEOTIDE SEQUENCE [LARGE SCALE GENOMIC DNA]</scope>
    <source>
        <strain evidence="3">32O-Y</strain>
    </source>
</reference>
<dbReference type="STRING" id="162209.IJ22_23450"/>
<dbReference type="Pfam" id="PF02517">
    <property type="entry name" value="Rce1-like"/>
    <property type="match status" value="1"/>
</dbReference>